<evidence type="ECO:0000313" key="1">
    <source>
        <dbReference type="EMBL" id="RSL18447.1"/>
    </source>
</evidence>
<protein>
    <recommendedName>
        <fullName evidence="3">RiboL-PSP-HEPN domain-containing protein</fullName>
    </recommendedName>
</protein>
<accession>A0A428MNF0</accession>
<dbReference type="EMBL" id="RSDW01000001">
    <property type="protein sequence ID" value="RSL18447.1"/>
    <property type="molecule type" value="Genomic_DNA"/>
</dbReference>
<evidence type="ECO:0000313" key="2">
    <source>
        <dbReference type="Proteomes" id="UP000269669"/>
    </source>
</evidence>
<name>A0A428MNF0_9BACT</name>
<comment type="caution">
    <text evidence="1">The sequence shown here is derived from an EMBL/GenBank/DDBJ whole genome shotgun (WGS) entry which is preliminary data.</text>
</comment>
<gene>
    <name evidence="1" type="ORF">EDE15_4020</name>
</gene>
<sequence length="181" mass="20324">MAALPEFAAGLWEEAKRFLEKAEEDGPSDGAIAFVHAALMLGFASFEAHVNAMADDFLTTSSLNPHERGLLGEHIVELVDGEFQVKEVLKVQRLEDRVLFLCRRFSKSPIDRSSSYWGEFMAAARLRNRLTHPKPGALVIELEEVRRALTAIIELLNVMCLSLYRKKLPTHGRGLSSKRSF</sequence>
<organism evidence="1 2">
    <name type="scientific">Edaphobacter aggregans</name>
    <dbReference type="NCBI Taxonomy" id="570835"/>
    <lineage>
        <taxon>Bacteria</taxon>
        <taxon>Pseudomonadati</taxon>
        <taxon>Acidobacteriota</taxon>
        <taxon>Terriglobia</taxon>
        <taxon>Terriglobales</taxon>
        <taxon>Acidobacteriaceae</taxon>
        <taxon>Edaphobacter</taxon>
    </lineage>
</organism>
<keyword evidence="2" id="KW-1185">Reference proteome</keyword>
<reference evidence="1 2" key="1">
    <citation type="submission" date="2018-12" db="EMBL/GenBank/DDBJ databases">
        <title>Sequencing of bacterial isolates from soil warming experiment in Harvard Forest, Massachusetts, USA.</title>
        <authorList>
            <person name="Deangelis K."/>
        </authorList>
    </citation>
    <scope>NUCLEOTIDE SEQUENCE [LARGE SCALE GENOMIC DNA]</scope>
    <source>
        <strain evidence="1 2">EB153</strain>
    </source>
</reference>
<proteinExistence type="predicted"/>
<evidence type="ECO:0008006" key="3">
    <source>
        <dbReference type="Google" id="ProtNLM"/>
    </source>
</evidence>
<dbReference type="OrthoDB" id="9255876at2"/>
<dbReference type="AlphaFoldDB" id="A0A428MNF0"/>
<dbReference type="Proteomes" id="UP000269669">
    <property type="component" value="Unassembled WGS sequence"/>
</dbReference>